<feature type="region of interest" description="Disordered" evidence="2">
    <location>
        <begin position="1"/>
        <end position="34"/>
    </location>
</feature>
<dbReference type="GO" id="GO:0005085">
    <property type="term" value="F:guanyl-nucleotide exchange factor activity"/>
    <property type="evidence" value="ECO:0007669"/>
    <property type="project" value="UniProtKB-KW"/>
</dbReference>
<dbReference type="AlphaFoldDB" id="A0A4S4KX57"/>
<name>A0A4S4KX57_9AGAM</name>
<dbReference type="OrthoDB" id="660555at2759"/>
<keyword evidence="1" id="KW-0344">Guanine-nucleotide releasing factor</keyword>
<dbReference type="PROSITE" id="PS50010">
    <property type="entry name" value="DH_2"/>
    <property type="match status" value="2"/>
</dbReference>
<evidence type="ECO:0008006" key="7">
    <source>
        <dbReference type="Google" id="ProtNLM"/>
    </source>
</evidence>
<dbReference type="Pfam" id="PF00621">
    <property type="entry name" value="RhoGEF"/>
    <property type="match status" value="1"/>
</dbReference>
<feature type="non-terminal residue" evidence="5">
    <location>
        <position position="1"/>
    </location>
</feature>
<evidence type="ECO:0000259" key="4">
    <source>
        <dbReference type="PROSITE" id="PS50219"/>
    </source>
</evidence>
<protein>
    <recommendedName>
        <fullName evidence="7">DH domain-containing protein</fullName>
    </recommendedName>
</protein>
<dbReference type="InterPro" id="IPR000219">
    <property type="entry name" value="DH_dom"/>
</dbReference>
<evidence type="ECO:0000313" key="5">
    <source>
        <dbReference type="EMBL" id="THH02991.1"/>
    </source>
</evidence>
<dbReference type="Proteomes" id="UP000308199">
    <property type="component" value="Unassembled WGS sequence"/>
</dbReference>
<dbReference type="InterPro" id="IPR035899">
    <property type="entry name" value="DBL_dom_sf"/>
</dbReference>
<dbReference type="SUPFAM" id="SSF48065">
    <property type="entry name" value="DBL homology domain (DH-domain)"/>
    <property type="match status" value="2"/>
</dbReference>
<accession>A0A4S4KX57</accession>
<evidence type="ECO:0000259" key="3">
    <source>
        <dbReference type="PROSITE" id="PS50010"/>
    </source>
</evidence>
<feature type="domain" description="DH" evidence="3">
    <location>
        <begin position="90"/>
        <end position="280"/>
    </location>
</feature>
<dbReference type="PANTHER" id="PTHR46572:SF1">
    <property type="entry name" value="RHO1 GUANINE NUCLEOTIDE EXCHANGE FACTOR TUS1"/>
    <property type="match status" value="1"/>
</dbReference>
<dbReference type="SMART" id="SM00036">
    <property type="entry name" value="CNH"/>
    <property type="match status" value="1"/>
</dbReference>
<reference evidence="5 6" key="1">
    <citation type="submission" date="2019-02" db="EMBL/GenBank/DDBJ databases">
        <title>Genome sequencing of the rare red list fungi Phellinidium pouzarii.</title>
        <authorList>
            <person name="Buettner E."/>
            <person name="Kellner H."/>
        </authorList>
    </citation>
    <scope>NUCLEOTIDE SEQUENCE [LARGE SCALE GENOMIC DNA]</scope>
    <source>
        <strain evidence="5 6">DSM 108285</strain>
    </source>
</reference>
<evidence type="ECO:0000256" key="2">
    <source>
        <dbReference type="SAM" id="MobiDB-lite"/>
    </source>
</evidence>
<proteinExistence type="predicted"/>
<dbReference type="PANTHER" id="PTHR46572">
    <property type="entry name" value="RHO1 GDP-GTP EXCHANGE PROTEIN 1-RELATED"/>
    <property type="match status" value="1"/>
</dbReference>
<dbReference type="InterPro" id="IPR052233">
    <property type="entry name" value="Rho-type_GEFs"/>
</dbReference>
<evidence type="ECO:0000256" key="1">
    <source>
        <dbReference type="ARBA" id="ARBA00022658"/>
    </source>
</evidence>
<sequence length="1018" mass="116344">QTESEQTIRLEPRSTFSSDDSDGSHLGQREFSASAYERMPKLKAASLTSSKRRNSKDHFEIIMSRMTVDGEVNPNWVGVASMESLRGITRRSSRLTQVTAVEKLIERETRFLADKMHEYLTQHLHANSGILGVRLEEFLSSVFEDSHALRLVNYHFRNALQASSNVSVIGFTRIALLSATQFCMVYPDYIWHLPEVRKTVTDEMDSNDLFSTFMKEKYSDGRTLQKALDDFLLAPVTHLDQHHRTLQLIINGMDSGDPETPVLQEAYVEMANAVNMVHLSKWQQSVAKKDWKDFVSAEMVKRASKTDVSRQTNVFELIADERDYVAKLRALQKVLQNILWELGNLRRKEDANLQEIMKSLITVLGDFLRFHGQLLENLFTLQRSQHPYIGAFVTTCGIDQIPWHSLYDHRFGTCYRKLVDMMQEGNIRSGIFKRVMQEEPFFNEEVDFMGLLRMPSLHLRVFVSRLRTISEQSSEGSEDRQAISEIFPRLWDVSRQVELKTSASKERARLSSLAAALDFSSHPAIEYDFLFIQDIDIRSSSRTLIMYGTLKLGVTGQQSGNIVTKERSALLLDNYLLFTEKTDIRGFLRLHVCERPLPLDLINLSTDGIPPTIPSNALFPCIKLRYVGQDPMYLFAETENAARIWREKLLESYTIRAAEVEKTRAIDMEILDRFPKTPSCSAEFSYDGKTVLAIALETTPAGVWLHQGDDQLPRHAIALSGITSITVLNEIGILLVLAEKGLFWYRLEVLMKGGRVPQRNIDENMTVEFYRTGKLADRTFLVISAKKKGKSLLRFFETTESRTSSKVRNAFIGKSGVFSLLTEIELTYFVKDIYFLRNSFVLVTDKFQIVNFSSDPPKLKENLISNSPTVLPLRDDPLTHLAERCRSSTPLAIHTFDKDYILCYKDFASYINVNGQLSPKVVEWESKDVQNIIFRSPYMLILGASMVEIRQIATGKLEQLVAAPGHMQLSWERRYDEKDSLNLGLHLLMGFGADAGTSNEWYTLDGNHPNTLFRLLRH</sequence>
<feature type="compositionally biased region" description="Basic and acidic residues" evidence="2">
    <location>
        <begin position="1"/>
        <end position="12"/>
    </location>
</feature>
<feature type="domain" description="DH" evidence="3">
    <location>
        <begin position="309"/>
        <end position="500"/>
    </location>
</feature>
<dbReference type="Pfam" id="PF00780">
    <property type="entry name" value="CNH"/>
    <property type="match status" value="1"/>
</dbReference>
<gene>
    <name evidence="5" type="ORF">EW145_g6620</name>
</gene>
<comment type="caution">
    <text evidence="5">The sequence shown here is derived from an EMBL/GenBank/DDBJ whole genome shotgun (WGS) entry which is preliminary data.</text>
</comment>
<dbReference type="InterPro" id="IPR001180">
    <property type="entry name" value="CNH_dom"/>
</dbReference>
<dbReference type="Gene3D" id="1.20.900.10">
    <property type="entry name" value="Dbl homology (DH) domain"/>
    <property type="match status" value="2"/>
</dbReference>
<organism evidence="5 6">
    <name type="scientific">Phellinidium pouzarii</name>
    <dbReference type="NCBI Taxonomy" id="167371"/>
    <lineage>
        <taxon>Eukaryota</taxon>
        <taxon>Fungi</taxon>
        <taxon>Dikarya</taxon>
        <taxon>Basidiomycota</taxon>
        <taxon>Agaricomycotina</taxon>
        <taxon>Agaricomycetes</taxon>
        <taxon>Hymenochaetales</taxon>
        <taxon>Hymenochaetaceae</taxon>
        <taxon>Phellinidium</taxon>
    </lineage>
</organism>
<keyword evidence="6" id="KW-1185">Reference proteome</keyword>
<feature type="domain" description="CNH" evidence="4">
    <location>
        <begin position="675"/>
        <end position="976"/>
    </location>
</feature>
<dbReference type="EMBL" id="SGPK01000521">
    <property type="protein sequence ID" value="THH02991.1"/>
    <property type="molecule type" value="Genomic_DNA"/>
</dbReference>
<evidence type="ECO:0000313" key="6">
    <source>
        <dbReference type="Proteomes" id="UP000308199"/>
    </source>
</evidence>
<dbReference type="PROSITE" id="PS50219">
    <property type="entry name" value="CNH"/>
    <property type="match status" value="1"/>
</dbReference>